<keyword evidence="3" id="KW-1185">Reference proteome</keyword>
<evidence type="ECO:0000313" key="2">
    <source>
        <dbReference type="EMBL" id="RKP13513.1"/>
    </source>
</evidence>
<evidence type="ECO:0000256" key="1">
    <source>
        <dbReference type="SAM" id="MobiDB-lite"/>
    </source>
</evidence>
<proteinExistence type="predicted"/>
<dbReference type="Proteomes" id="UP000267251">
    <property type="component" value="Unassembled WGS sequence"/>
</dbReference>
<name>A0A4P9Y3W2_9FUNG</name>
<organism evidence="2 3">
    <name type="scientific">Piptocephalis cylindrospora</name>
    <dbReference type="NCBI Taxonomy" id="1907219"/>
    <lineage>
        <taxon>Eukaryota</taxon>
        <taxon>Fungi</taxon>
        <taxon>Fungi incertae sedis</taxon>
        <taxon>Zoopagomycota</taxon>
        <taxon>Zoopagomycotina</taxon>
        <taxon>Zoopagomycetes</taxon>
        <taxon>Zoopagales</taxon>
        <taxon>Piptocephalidaceae</taxon>
        <taxon>Piptocephalis</taxon>
    </lineage>
</organism>
<protein>
    <submittedName>
        <fullName evidence="2">Uncharacterized protein</fullName>
    </submittedName>
</protein>
<feature type="non-terminal residue" evidence="2">
    <location>
        <position position="1"/>
    </location>
</feature>
<feature type="region of interest" description="Disordered" evidence="1">
    <location>
        <begin position="186"/>
        <end position="215"/>
    </location>
</feature>
<dbReference type="EMBL" id="KZ988003">
    <property type="protein sequence ID" value="RKP13513.1"/>
    <property type="molecule type" value="Genomic_DNA"/>
</dbReference>
<reference evidence="3" key="1">
    <citation type="journal article" date="2018" name="Nat. Microbiol.">
        <title>Leveraging single-cell genomics to expand the fungal tree of life.</title>
        <authorList>
            <person name="Ahrendt S.R."/>
            <person name="Quandt C.A."/>
            <person name="Ciobanu D."/>
            <person name="Clum A."/>
            <person name="Salamov A."/>
            <person name="Andreopoulos B."/>
            <person name="Cheng J.F."/>
            <person name="Woyke T."/>
            <person name="Pelin A."/>
            <person name="Henrissat B."/>
            <person name="Reynolds N.K."/>
            <person name="Benny G.L."/>
            <person name="Smith M.E."/>
            <person name="James T.Y."/>
            <person name="Grigoriev I.V."/>
        </authorList>
    </citation>
    <scope>NUCLEOTIDE SEQUENCE [LARGE SCALE GENOMIC DNA]</scope>
</reference>
<gene>
    <name evidence="2" type="ORF">BJ684DRAFT_16096</name>
</gene>
<feature type="compositionally biased region" description="Low complexity" evidence="1">
    <location>
        <begin position="193"/>
        <end position="214"/>
    </location>
</feature>
<feature type="region of interest" description="Disordered" evidence="1">
    <location>
        <begin position="111"/>
        <end position="139"/>
    </location>
</feature>
<dbReference type="OrthoDB" id="10674932at2759"/>
<evidence type="ECO:0000313" key="3">
    <source>
        <dbReference type="Proteomes" id="UP000267251"/>
    </source>
</evidence>
<sequence length="934" mass="105375">NPFLLVFSRLTPLPFSPQLLSVVQGGYLLASDIPLVLPVRVREPEPTNLTTLGLPYRFMHEASPIPLVPPVMDIDDLTQEDEAIRAEEEYANAKEGRRLAQEAIRERRRLERVRKAPGFTGSDGPILQPDRPASSKYSSQEPFILPDETVSPEDAHASTELTEGVEDLDKYRRELDALERCMTTMDLPPTARSTQKAASVSTSSSSSSLSASSTPKAISKAEESLVEMGFDLHAEMWNGLPIFFWMEAYESKLPPSTPLSAYQQQHHDILSHYILLHGIPMNWRQSYFSKHDLASIPQASIFPKLANHLANYPLICQEQWIPGFSLQITARLGTWNDDQRGLQEVFSYYWIYQGLYFLVGLTLPLEYVSASSSEPPPAFDSTSLTQVVLDRVLKRFRTLAIQYCPGIPTPQKSARAEDYFLLRAPGSLLHEYCAIMTKPDPPISYHNIISDFSQFIVNTAPQKSTIKINSISEIIYTGYTNAAALAKRIRNSPASVVIRRKDVAMAVRTGLAAMVLKNVFSQDLIHFDLSSDILSAVHTIVRHFYHTIYSPSVLNEEEWERDNAQAESIIMDQLRARAVRDTKPLGFPSSFPKSSKILANAIPEHFGLLAHLTPRFTLEGESNSKDRLASLDKAPSRIGKPILLKKLKSLCDEIGKEIAIGQNPWADRQQYARFCSLPSEKSAPGWISADHGRQWSLGKNWEHSNVDYIKKILPILQITWIYKYRLYLFFRVFGPFLSSLTGSSSLLALLPQVTRRVQIMGAALHIQMIVHNVLTVPEAYDMAKTYFAMLKDIDQPTFRSSSSIPIHKMIEIIDGFEYGALAKPISSYIQSRDQIKPRTFSLASFFRRPKRLKAVWKKAINDKAAELVDHALKWLYELQPAHDPEALQDTFLGYLVPLKMVLLDLDAGRPVSSKRADLKSDVLLHHFRAKKQSK</sequence>
<accession>A0A4P9Y3W2</accession>
<dbReference type="AlphaFoldDB" id="A0A4P9Y3W2"/>